<reference evidence="3 4" key="1">
    <citation type="submission" date="2019-11" db="EMBL/GenBank/DDBJ databases">
        <title>Whole genome sequence of Oryza granulata.</title>
        <authorList>
            <person name="Li W."/>
        </authorList>
    </citation>
    <scope>NUCLEOTIDE SEQUENCE [LARGE SCALE GENOMIC DNA]</scope>
    <source>
        <strain evidence="4">cv. Menghai</strain>
        <tissue evidence="3">Leaf</tissue>
    </source>
</reference>
<comment type="caution">
    <text evidence="3">The sequence shown here is derived from an EMBL/GenBank/DDBJ whole genome shotgun (WGS) entry which is preliminary data.</text>
</comment>
<keyword evidence="1" id="KW-0863">Zinc-finger</keyword>
<evidence type="ECO:0000256" key="1">
    <source>
        <dbReference type="PROSITE-ProRule" id="PRU00047"/>
    </source>
</evidence>
<dbReference type="Pfam" id="PF00098">
    <property type="entry name" value="zf-CCHC"/>
    <property type="match status" value="1"/>
</dbReference>
<protein>
    <recommendedName>
        <fullName evidence="2">CCHC-type domain-containing protein</fullName>
    </recommendedName>
</protein>
<dbReference type="EMBL" id="SPHZ02000005">
    <property type="protein sequence ID" value="KAF0920988.1"/>
    <property type="molecule type" value="Genomic_DNA"/>
</dbReference>
<evidence type="ECO:0000259" key="2">
    <source>
        <dbReference type="PROSITE" id="PS50158"/>
    </source>
</evidence>
<dbReference type="InterPro" id="IPR001878">
    <property type="entry name" value="Znf_CCHC"/>
</dbReference>
<keyword evidence="1" id="KW-0479">Metal-binding</keyword>
<gene>
    <name evidence="3" type="ORF">E2562_037903</name>
</gene>
<dbReference type="AlphaFoldDB" id="A0A6G1E875"/>
<dbReference type="PROSITE" id="PS50158">
    <property type="entry name" value="ZF_CCHC"/>
    <property type="match status" value="1"/>
</dbReference>
<feature type="domain" description="CCHC-type" evidence="2">
    <location>
        <begin position="92"/>
        <end position="107"/>
    </location>
</feature>
<evidence type="ECO:0000313" key="3">
    <source>
        <dbReference type="EMBL" id="KAF0920988.1"/>
    </source>
</evidence>
<accession>A0A6G1E875</accession>
<organism evidence="3 4">
    <name type="scientific">Oryza meyeriana var. granulata</name>
    <dbReference type="NCBI Taxonomy" id="110450"/>
    <lineage>
        <taxon>Eukaryota</taxon>
        <taxon>Viridiplantae</taxon>
        <taxon>Streptophyta</taxon>
        <taxon>Embryophyta</taxon>
        <taxon>Tracheophyta</taxon>
        <taxon>Spermatophyta</taxon>
        <taxon>Magnoliopsida</taxon>
        <taxon>Liliopsida</taxon>
        <taxon>Poales</taxon>
        <taxon>Poaceae</taxon>
        <taxon>BOP clade</taxon>
        <taxon>Oryzoideae</taxon>
        <taxon>Oryzeae</taxon>
        <taxon>Oryzinae</taxon>
        <taxon>Oryza</taxon>
        <taxon>Oryza meyeriana</taxon>
    </lineage>
</organism>
<dbReference type="GO" id="GO:0008270">
    <property type="term" value="F:zinc ion binding"/>
    <property type="evidence" value="ECO:0007669"/>
    <property type="project" value="UniProtKB-KW"/>
</dbReference>
<dbReference type="Gene3D" id="4.10.60.10">
    <property type="entry name" value="Zinc finger, CCHC-type"/>
    <property type="match status" value="1"/>
</dbReference>
<keyword evidence="1" id="KW-0862">Zinc</keyword>
<dbReference type="InterPro" id="IPR036875">
    <property type="entry name" value="Znf_CCHC_sf"/>
</dbReference>
<keyword evidence="4" id="KW-1185">Reference proteome</keyword>
<proteinExistence type="predicted"/>
<name>A0A6G1E875_9ORYZ</name>
<sequence>MEIPLNHCTMVNPSSNGVRRVAKIGPCPVHLPVDSNPVLPWQKCSCWPSKTAWHKHNCLRGLKGTPLHMVQLHKPLEEHTTQQATDFRPVDCYNCGEYGHYSNRCQRRYLVQFSLHLHTLQPDQQRVGEAVENRQPAT</sequence>
<evidence type="ECO:0000313" key="4">
    <source>
        <dbReference type="Proteomes" id="UP000479710"/>
    </source>
</evidence>
<dbReference type="GO" id="GO:0003676">
    <property type="term" value="F:nucleic acid binding"/>
    <property type="evidence" value="ECO:0007669"/>
    <property type="project" value="InterPro"/>
</dbReference>
<dbReference type="SUPFAM" id="SSF57756">
    <property type="entry name" value="Retrovirus zinc finger-like domains"/>
    <property type="match status" value="1"/>
</dbReference>
<dbReference type="Proteomes" id="UP000479710">
    <property type="component" value="Unassembled WGS sequence"/>
</dbReference>